<sequence length="82" mass="9111">MFLLSVGGCSFSWNHIEILTGKFTVRRDSYRPRSHDSILSCRALLPWVMMKMLAQANHSGAISKGTSRHGDNVITSQAIDTC</sequence>
<comment type="caution">
    <text evidence="1">The sequence shown here is derived from an EMBL/GenBank/DDBJ whole genome shotgun (WGS) entry which is preliminary data.</text>
</comment>
<evidence type="ECO:0000313" key="1">
    <source>
        <dbReference type="EMBL" id="KAJ7985403.1"/>
    </source>
</evidence>
<organism evidence="1 2">
    <name type="scientific">Dallia pectoralis</name>
    <name type="common">Alaska blackfish</name>
    <dbReference type="NCBI Taxonomy" id="75939"/>
    <lineage>
        <taxon>Eukaryota</taxon>
        <taxon>Metazoa</taxon>
        <taxon>Chordata</taxon>
        <taxon>Craniata</taxon>
        <taxon>Vertebrata</taxon>
        <taxon>Euteleostomi</taxon>
        <taxon>Actinopterygii</taxon>
        <taxon>Neopterygii</taxon>
        <taxon>Teleostei</taxon>
        <taxon>Protacanthopterygii</taxon>
        <taxon>Esociformes</taxon>
        <taxon>Umbridae</taxon>
        <taxon>Dallia</taxon>
    </lineage>
</organism>
<protein>
    <submittedName>
        <fullName evidence="1">Uncharacterized protein</fullName>
    </submittedName>
</protein>
<keyword evidence="2" id="KW-1185">Reference proteome</keyword>
<dbReference type="Proteomes" id="UP001157502">
    <property type="component" value="Chromosome 36"/>
</dbReference>
<dbReference type="EMBL" id="CM055763">
    <property type="protein sequence ID" value="KAJ7985403.1"/>
    <property type="molecule type" value="Genomic_DNA"/>
</dbReference>
<accession>A0ACC2F1W4</accession>
<gene>
    <name evidence="1" type="ORF">DPEC_G00351690</name>
</gene>
<proteinExistence type="predicted"/>
<reference evidence="1" key="1">
    <citation type="submission" date="2021-05" db="EMBL/GenBank/DDBJ databases">
        <authorList>
            <person name="Pan Q."/>
            <person name="Jouanno E."/>
            <person name="Zahm M."/>
            <person name="Klopp C."/>
            <person name="Cabau C."/>
            <person name="Louis A."/>
            <person name="Berthelot C."/>
            <person name="Parey E."/>
            <person name="Roest Crollius H."/>
            <person name="Montfort J."/>
            <person name="Robinson-Rechavi M."/>
            <person name="Bouchez O."/>
            <person name="Lampietro C."/>
            <person name="Lopez Roques C."/>
            <person name="Donnadieu C."/>
            <person name="Postlethwait J."/>
            <person name="Bobe J."/>
            <person name="Dillon D."/>
            <person name="Chandos A."/>
            <person name="von Hippel F."/>
            <person name="Guiguen Y."/>
        </authorList>
    </citation>
    <scope>NUCLEOTIDE SEQUENCE</scope>
    <source>
        <strain evidence="1">YG-Jan2019</strain>
    </source>
</reference>
<evidence type="ECO:0000313" key="2">
    <source>
        <dbReference type="Proteomes" id="UP001157502"/>
    </source>
</evidence>
<name>A0ACC2F1W4_DALPE</name>